<dbReference type="Proteomes" id="UP000767446">
    <property type="component" value="Unassembled WGS sequence"/>
</dbReference>
<accession>A0A941GVN9</accession>
<feature type="transmembrane region" description="Helical" evidence="1">
    <location>
        <begin position="40"/>
        <end position="62"/>
    </location>
</feature>
<sequence length="65" mass="7491">MQDFFENVSRYPRYLISFSLGIFFAFFERLRPLFKNPVTGLALVGMLLGSFSVVFFTLRAMLGLT</sequence>
<dbReference type="InterPro" id="IPR008470">
    <property type="entry name" value="Uncharacterised_Ycf33"/>
</dbReference>
<dbReference type="AlphaFoldDB" id="A0A941GVN9"/>
<evidence type="ECO:0000313" key="2">
    <source>
        <dbReference type="EMBL" id="MBR8827001.1"/>
    </source>
</evidence>
<name>A0A941GVN9_9CHRO</name>
<evidence type="ECO:0000313" key="3">
    <source>
        <dbReference type="Proteomes" id="UP000767446"/>
    </source>
</evidence>
<dbReference type="PANTHER" id="PTHR36049:SF3">
    <property type="match status" value="1"/>
</dbReference>
<proteinExistence type="predicted"/>
<protein>
    <submittedName>
        <fullName evidence="2">DUF751 family protein</fullName>
    </submittedName>
</protein>
<keyword evidence="1" id="KW-0472">Membrane</keyword>
<feature type="transmembrane region" description="Helical" evidence="1">
    <location>
        <begin position="12"/>
        <end position="28"/>
    </location>
</feature>
<comment type="caution">
    <text evidence="2">The sequence shown here is derived from an EMBL/GenBank/DDBJ whole genome shotgun (WGS) entry which is preliminary data.</text>
</comment>
<gene>
    <name evidence="2" type="ORF">DSM107014_03685</name>
</gene>
<reference evidence="2" key="1">
    <citation type="submission" date="2021-02" db="EMBL/GenBank/DDBJ databases">
        <title>Metagenome analyses of Stigonema ocellatum DSM 106950, Chlorogloea purpurea SAG 13.99 and Gomphosphaeria aponina DSM 107014.</title>
        <authorList>
            <person name="Marter P."/>
            <person name="Huang S."/>
        </authorList>
    </citation>
    <scope>NUCLEOTIDE SEQUENCE</scope>
    <source>
        <strain evidence="2">JP213</strain>
    </source>
</reference>
<keyword evidence="1" id="KW-1133">Transmembrane helix</keyword>
<dbReference type="Pfam" id="PF05421">
    <property type="entry name" value="DUF751"/>
    <property type="match status" value="1"/>
</dbReference>
<dbReference type="PANTHER" id="PTHR36049">
    <property type="entry name" value="TRANSMEMBRANE PROTEIN"/>
    <property type="match status" value="1"/>
</dbReference>
<evidence type="ECO:0000256" key="1">
    <source>
        <dbReference type="SAM" id="Phobius"/>
    </source>
</evidence>
<organism evidence="2 3">
    <name type="scientific">Gomphosphaeria aponina SAG 52.96 = DSM 107014</name>
    <dbReference type="NCBI Taxonomy" id="1521640"/>
    <lineage>
        <taxon>Bacteria</taxon>
        <taxon>Bacillati</taxon>
        <taxon>Cyanobacteriota</taxon>
        <taxon>Cyanophyceae</taxon>
        <taxon>Oscillatoriophycideae</taxon>
        <taxon>Chroococcales</taxon>
        <taxon>Gomphosphaeriaceae</taxon>
        <taxon>Gomphosphaeria</taxon>
    </lineage>
</organism>
<keyword evidence="1" id="KW-0812">Transmembrane</keyword>
<dbReference type="EMBL" id="JADQBC010000017">
    <property type="protein sequence ID" value="MBR8827001.1"/>
    <property type="molecule type" value="Genomic_DNA"/>
</dbReference>